<sequence length="214" mass="22960">MVLLLLLGTAPSPRPSERRSSSLDPEKGICSFFDHACQSTGRVRAVSKRRQREIEETCQEKTARPVQRVVRPLVDQRVEVVRDAEHDVYAHPPRGRLLPSVVVSVGPLLAARVPAAPLALLPGRGRGGEVLSRHRAVDPVGADQEVDGVGGAVLEVEQHGPPRVTMQAGLRVGGPGDPLPPGAARPQLVQPLQHGPVDVRPEPLAPLHRDGRVP</sequence>
<proteinExistence type="predicted"/>
<name>K0SJ00_THAOC</name>
<comment type="caution">
    <text evidence="2">The sequence shown here is derived from an EMBL/GenBank/DDBJ whole genome shotgun (WGS) entry which is preliminary data.</text>
</comment>
<dbReference type="EMBL" id="AGNL01020512">
    <property type="protein sequence ID" value="EJK60996.1"/>
    <property type="molecule type" value="Genomic_DNA"/>
</dbReference>
<evidence type="ECO:0000313" key="3">
    <source>
        <dbReference type="Proteomes" id="UP000266841"/>
    </source>
</evidence>
<organism evidence="2 3">
    <name type="scientific">Thalassiosira oceanica</name>
    <name type="common">Marine diatom</name>
    <dbReference type="NCBI Taxonomy" id="159749"/>
    <lineage>
        <taxon>Eukaryota</taxon>
        <taxon>Sar</taxon>
        <taxon>Stramenopiles</taxon>
        <taxon>Ochrophyta</taxon>
        <taxon>Bacillariophyta</taxon>
        <taxon>Coscinodiscophyceae</taxon>
        <taxon>Thalassiosirophycidae</taxon>
        <taxon>Thalassiosirales</taxon>
        <taxon>Thalassiosiraceae</taxon>
        <taxon>Thalassiosira</taxon>
    </lineage>
</organism>
<evidence type="ECO:0000256" key="1">
    <source>
        <dbReference type="SAM" id="MobiDB-lite"/>
    </source>
</evidence>
<dbReference type="AlphaFoldDB" id="K0SJ00"/>
<evidence type="ECO:0000313" key="2">
    <source>
        <dbReference type="EMBL" id="EJK60996.1"/>
    </source>
</evidence>
<dbReference type="Proteomes" id="UP000266841">
    <property type="component" value="Unassembled WGS sequence"/>
</dbReference>
<feature type="region of interest" description="Disordered" evidence="1">
    <location>
        <begin position="165"/>
        <end position="214"/>
    </location>
</feature>
<reference evidence="2 3" key="1">
    <citation type="journal article" date="2012" name="Genome Biol.">
        <title>Genome and low-iron response of an oceanic diatom adapted to chronic iron limitation.</title>
        <authorList>
            <person name="Lommer M."/>
            <person name="Specht M."/>
            <person name="Roy A.S."/>
            <person name="Kraemer L."/>
            <person name="Andreson R."/>
            <person name="Gutowska M.A."/>
            <person name="Wolf J."/>
            <person name="Bergner S.V."/>
            <person name="Schilhabel M.B."/>
            <person name="Klostermeier U.C."/>
            <person name="Beiko R.G."/>
            <person name="Rosenstiel P."/>
            <person name="Hippler M."/>
            <person name="Laroche J."/>
        </authorList>
    </citation>
    <scope>NUCLEOTIDE SEQUENCE [LARGE SCALE GENOMIC DNA]</scope>
    <source>
        <strain evidence="2 3">CCMP1005</strain>
    </source>
</reference>
<protein>
    <submittedName>
        <fullName evidence="2">Uncharacterized protein</fullName>
    </submittedName>
</protein>
<gene>
    <name evidence="2" type="ORF">THAOC_18581</name>
</gene>
<keyword evidence="3" id="KW-1185">Reference proteome</keyword>
<feature type="compositionally biased region" description="Basic and acidic residues" evidence="1">
    <location>
        <begin position="197"/>
        <end position="214"/>
    </location>
</feature>
<accession>K0SJ00</accession>
<feature type="non-terminal residue" evidence="2">
    <location>
        <position position="214"/>
    </location>
</feature>